<evidence type="ECO:0000259" key="7">
    <source>
        <dbReference type="Pfam" id="PF00884"/>
    </source>
</evidence>
<keyword evidence="6" id="KW-0812">Transmembrane</keyword>
<evidence type="ECO:0000256" key="2">
    <source>
        <dbReference type="ARBA" id="ARBA00008779"/>
    </source>
</evidence>
<name>A0A7R9K4Y5_TIMGE</name>
<sequence length="161" mass="17605">MNIYISRVSELKKSGFYKSVLTFVCLSVCLSLAIDQKRHHLNMMAPSCLLLLLCSPFCCAGLFGRPHIIFIIADDLGWNDVSFHGSDQIPTPNIDALAFNGVVLNSHYSQSTCTASRAALMTGRYPVHLGESNRGLVAWGAPSRLARDPHAPLLDPPPVQQ</sequence>
<dbReference type="PANTHER" id="PTHR10342:SF264">
    <property type="entry name" value="MIP05773P-RELATED"/>
    <property type="match status" value="1"/>
</dbReference>
<dbReference type="InterPro" id="IPR047115">
    <property type="entry name" value="ARSB"/>
</dbReference>
<dbReference type="SUPFAM" id="SSF53649">
    <property type="entry name" value="Alkaline phosphatase-like"/>
    <property type="match status" value="1"/>
</dbReference>
<keyword evidence="3" id="KW-0479">Metal-binding</keyword>
<evidence type="ECO:0000256" key="1">
    <source>
        <dbReference type="ARBA" id="ARBA00001913"/>
    </source>
</evidence>
<evidence type="ECO:0000256" key="3">
    <source>
        <dbReference type="ARBA" id="ARBA00022723"/>
    </source>
</evidence>
<gene>
    <name evidence="8" type="ORF">TGEB3V08_LOCUS8810</name>
</gene>
<dbReference type="InterPro" id="IPR017850">
    <property type="entry name" value="Alkaline_phosphatase_core_sf"/>
</dbReference>
<feature type="transmembrane region" description="Helical" evidence="6">
    <location>
        <begin position="43"/>
        <end position="63"/>
    </location>
</feature>
<protein>
    <recommendedName>
        <fullName evidence="7">Sulfatase N-terminal domain-containing protein</fullName>
    </recommendedName>
</protein>
<dbReference type="GO" id="GO:0008484">
    <property type="term" value="F:sulfuric ester hydrolase activity"/>
    <property type="evidence" value="ECO:0007669"/>
    <property type="project" value="InterPro"/>
</dbReference>
<evidence type="ECO:0000313" key="8">
    <source>
        <dbReference type="EMBL" id="CAD7603531.1"/>
    </source>
</evidence>
<evidence type="ECO:0000256" key="6">
    <source>
        <dbReference type="SAM" id="Phobius"/>
    </source>
</evidence>
<dbReference type="Gene3D" id="3.40.720.10">
    <property type="entry name" value="Alkaline Phosphatase, subunit A"/>
    <property type="match status" value="1"/>
</dbReference>
<accession>A0A7R9K4Y5</accession>
<keyword evidence="5" id="KW-0325">Glycoprotein</keyword>
<feature type="domain" description="Sulfatase N-terminal" evidence="7">
    <location>
        <begin position="66"/>
        <end position="134"/>
    </location>
</feature>
<comment type="similarity">
    <text evidence="2">Belongs to the sulfatase family.</text>
</comment>
<reference evidence="8" key="1">
    <citation type="submission" date="2020-11" db="EMBL/GenBank/DDBJ databases">
        <authorList>
            <person name="Tran Van P."/>
        </authorList>
    </citation>
    <scope>NUCLEOTIDE SEQUENCE</scope>
</reference>
<keyword evidence="4" id="KW-0106">Calcium</keyword>
<evidence type="ECO:0000256" key="5">
    <source>
        <dbReference type="ARBA" id="ARBA00023180"/>
    </source>
</evidence>
<dbReference type="AlphaFoldDB" id="A0A7R9K4Y5"/>
<organism evidence="8">
    <name type="scientific">Timema genevievae</name>
    <name type="common">Walking stick</name>
    <dbReference type="NCBI Taxonomy" id="629358"/>
    <lineage>
        <taxon>Eukaryota</taxon>
        <taxon>Metazoa</taxon>
        <taxon>Ecdysozoa</taxon>
        <taxon>Arthropoda</taxon>
        <taxon>Hexapoda</taxon>
        <taxon>Insecta</taxon>
        <taxon>Pterygota</taxon>
        <taxon>Neoptera</taxon>
        <taxon>Polyneoptera</taxon>
        <taxon>Phasmatodea</taxon>
        <taxon>Timematodea</taxon>
        <taxon>Timematoidea</taxon>
        <taxon>Timematidae</taxon>
        <taxon>Timema</taxon>
    </lineage>
</organism>
<dbReference type="Pfam" id="PF00884">
    <property type="entry name" value="Sulfatase"/>
    <property type="match status" value="1"/>
</dbReference>
<comment type="cofactor">
    <cofactor evidence="1">
        <name>Ca(2+)</name>
        <dbReference type="ChEBI" id="CHEBI:29108"/>
    </cofactor>
</comment>
<dbReference type="EMBL" id="OE843600">
    <property type="protein sequence ID" value="CAD7603531.1"/>
    <property type="molecule type" value="Genomic_DNA"/>
</dbReference>
<dbReference type="PANTHER" id="PTHR10342">
    <property type="entry name" value="ARYLSULFATASE"/>
    <property type="match status" value="1"/>
</dbReference>
<dbReference type="InterPro" id="IPR000917">
    <property type="entry name" value="Sulfatase_N"/>
</dbReference>
<proteinExistence type="inferred from homology"/>
<keyword evidence="6" id="KW-0472">Membrane</keyword>
<keyword evidence="6" id="KW-1133">Transmembrane helix</keyword>
<evidence type="ECO:0000256" key="4">
    <source>
        <dbReference type="ARBA" id="ARBA00022837"/>
    </source>
</evidence>
<dbReference type="GO" id="GO:0046872">
    <property type="term" value="F:metal ion binding"/>
    <property type="evidence" value="ECO:0007669"/>
    <property type="project" value="UniProtKB-KW"/>
</dbReference>